<name>A0A834N7H7_VESGE</name>
<evidence type="ECO:0000256" key="1">
    <source>
        <dbReference type="SAM" id="MobiDB-lite"/>
    </source>
</evidence>
<keyword evidence="3" id="KW-1185">Reference proteome</keyword>
<proteinExistence type="predicted"/>
<feature type="region of interest" description="Disordered" evidence="1">
    <location>
        <begin position="1"/>
        <end position="44"/>
    </location>
</feature>
<gene>
    <name evidence="2" type="ORF">HZH68_008951</name>
</gene>
<organism evidence="2 3">
    <name type="scientific">Vespula germanica</name>
    <name type="common">German yellow jacket</name>
    <name type="synonym">Paravespula germanica</name>
    <dbReference type="NCBI Taxonomy" id="30212"/>
    <lineage>
        <taxon>Eukaryota</taxon>
        <taxon>Metazoa</taxon>
        <taxon>Ecdysozoa</taxon>
        <taxon>Arthropoda</taxon>
        <taxon>Hexapoda</taxon>
        <taxon>Insecta</taxon>
        <taxon>Pterygota</taxon>
        <taxon>Neoptera</taxon>
        <taxon>Endopterygota</taxon>
        <taxon>Hymenoptera</taxon>
        <taxon>Apocrita</taxon>
        <taxon>Aculeata</taxon>
        <taxon>Vespoidea</taxon>
        <taxon>Vespidae</taxon>
        <taxon>Vespinae</taxon>
        <taxon>Vespula</taxon>
    </lineage>
</organism>
<dbReference type="EMBL" id="JACSDZ010000008">
    <property type="protein sequence ID" value="KAF7397729.1"/>
    <property type="molecule type" value="Genomic_DNA"/>
</dbReference>
<feature type="compositionally biased region" description="Acidic residues" evidence="1">
    <location>
        <begin position="1"/>
        <end position="33"/>
    </location>
</feature>
<dbReference type="AlphaFoldDB" id="A0A834N7H7"/>
<accession>A0A834N7H7</accession>
<dbReference type="Proteomes" id="UP000617340">
    <property type="component" value="Unassembled WGS sequence"/>
</dbReference>
<comment type="caution">
    <text evidence="2">The sequence shown here is derived from an EMBL/GenBank/DDBJ whole genome shotgun (WGS) entry which is preliminary data.</text>
</comment>
<protein>
    <submittedName>
        <fullName evidence="2">Uncharacterized protein</fullName>
    </submittedName>
</protein>
<evidence type="ECO:0000313" key="3">
    <source>
        <dbReference type="Proteomes" id="UP000617340"/>
    </source>
</evidence>
<evidence type="ECO:0000313" key="2">
    <source>
        <dbReference type="EMBL" id="KAF7397729.1"/>
    </source>
</evidence>
<reference evidence="2" key="1">
    <citation type="journal article" date="2020" name="G3 (Bethesda)">
        <title>High-Quality Assemblies for Three Invasive Social Wasps from the &lt;i&gt;Vespula&lt;/i&gt; Genus.</title>
        <authorList>
            <person name="Harrop T.W.R."/>
            <person name="Guhlin J."/>
            <person name="McLaughlin G.M."/>
            <person name="Permina E."/>
            <person name="Stockwell P."/>
            <person name="Gilligan J."/>
            <person name="Le Lec M.F."/>
            <person name="Gruber M.A.M."/>
            <person name="Quinn O."/>
            <person name="Lovegrove M."/>
            <person name="Duncan E.J."/>
            <person name="Remnant E.J."/>
            <person name="Van Eeckhoven J."/>
            <person name="Graham B."/>
            <person name="Knapp R.A."/>
            <person name="Langford K.W."/>
            <person name="Kronenberg Z."/>
            <person name="Press M.O."/>
            <person name="Eacker S.M."/>
            <person name="Wilson-Rankin E.E."/>
            <person name="Purcell J."/>
            <person name="Lester P.J."/>
            <person name="Dearden P.K."/>
        </authorList>
    </citation>
    <scope>NUCLEOTIDE SEQUENCE</scope>
    <source>
        <strain evidence="2">Linc-1</strain>
    </source>
</reference>
<sequence length="124" mass="14648">MQVEEEEEEEEEDEEEDEEEEEEEEENEEEEEEERKKKGRKKCEMDRARPSYNFMPLLGNPSVPTIRILLDDDDRTTDTLILILPRSLTILISDFSPLSIPIERFTIDSNIDSVLRIDMKSDLL</sequence>